<evidence type="ECO:0000256" key="4">
    <source>
        <dbReference type="ARBA" id="ARBA00022695"/>
    </source>
</evidence>
<keyword evidence="3" id="KW-0808">Transferase</keyword>
<dbReference type="InterPro" id="IPR007080">
    <property type="entry name" value="RNA_pol_Rpb1_1"/>
</dbReference>
<dbReference type="AlphaFoldDB" id="A0AA88H1P6"/>
<organism evidence="8 9">
    <name type="scientific">Artemia franciscana</name>
    <name type="common">Brine shrimp</name>
    <name type="synonym">Artemia sanfranciscana</name>
    <dbReference type="NCBI Taxonomy" id="6661"/>
    <lineage>
        <taxon>Eukaryota</taxon>
        <taxon>Metazoa</taxon>
        <taxon>Ecdysozoa</taxon>
        <taxon>Arthropoda</taxon>
        <taxon>Crustacea</taxon>
        <taxon>Branchiopoda</taxon>
        <taxon>Anostraca</taxon>
        <taxon>Artemiidae</taxon>
        <taxon>Artemia</taxon>
    </lineage>
</organism>
<evidence type="ECO:0000256" key="2">
    <source>
        <dbReference type="ARBA" id="ARBA00022478"/>
    </source>
</evidence>
<dbReference type="GO" id="GO:0006351">
    <property type="term" value="P:DNA-templated transcription"/>
    <property type="evidence" value="ECO:0007669"/>
    <property type="project" value="InterPro"/>
</dbReference>
<feature type="transmembrane region" description="Helical" evidence="6">
    <location>
        <begin position="176"/>
        <end position="198"/>
    </location>
</feature>
<dbReference type="SUPFAM" id="SSF64484">
    <property type="entry name" value="beta and beta-prime subunits of DNA dependent RNA-polymerase"/>
    <property type="match status" value="1"/>
</dbReference>
<evidence type="ECO:0000256" key="3">
    <source>
        <dbReference type="ARBA" id="ARBA00022679"/>
    </source>
</evidence>
<accession>A0AA88H1P6</accession>
<evidence type="ECO:0000313" key="9">
    <source>
        <dbReference type="Proteomes" id="UP001187531"/>
    </source>
</evidence>
<keyword evidence="6" id="KW-0812">Transmembrane</keyword>
<keyword evidence="6" id="KW-0472">Membrane</keyword>
<keyword evidence="9" id="KW-1185">Reference proteome</keyword>
<dbReference type="EC" id="2.7.7.6" evidence="1"/>
<keyword evidence="4" id="KW-0548">Nucleotidyltransferase</keyword>
<dbReference type="GO" id="GO:0003899">
    <property type="term" value="F:DNA-directed RNA polymerase activity"/>
    <property type="evidence" value="ECO:0007669"/>
    <property type="project" value="UniProtKB-EC"/>
</dbReference>
<proteinExistence type="predicted"/>
<evidence type="ECO:0000256" key="1">
    <source>
        <dbReference type="ARBA" id="ARBA00012418"/>
    </source>
</evidence>
<dbReference type="GO" id="GO:0005665">
    <property type="term" value="C:RNA polymerase II, core complex"/>
    <property type="evidence" value="ECO:0007669"/>
    <property type="project" value="TreeGrafter"/>
</dbReference>
<dbReference type="PANTHER" id="PTHR19376:SF37">
    <property type="entry name" value="DNA-DIRECTED RNA POLYMERASE II SUBUNIT RPB1"/>
    <property type="match status" value="1"/>
</dbReference>
<evidence type="ECO:0000256" key="6">
    <source>
        <dbReference type="SAM" id="Phobius"/>
    </source>
</evidence>
<keyword evidence="6" id="KW-1133">Transmembrane helix</keyword>
<dbReference type="Pfam" id="PF04997">
    <property type="entry name" value="RNA_pol_Rpb1_1"/>
    <property type="match status" value="1"/>
</dbReference>
<feature type="domain" description="RNA polymerase Rpb1" evidence="7">
    <location>
        <begin position="50"/>
        <end position="169"/>
    </location>
</feature>
<dbReference type="Proteomes" id="UP001187531">
    <property type="component" value="Unassembled WGS sequence"/>
</dbReference>
<dbReference type="InterPro" id="IPR045867">
    <property type="entry name" value="DNA-dir_RpoC_beta_prime"/>
</dbReference>
<keyword evidence="2" id="KW-0240">DNA-directed RNA polymerase</keyword>
<dbReference type="EMBL" id="JAVRJZ010000409">
    <property type="protein sequence ID" value="KAK2702385.1"/>
    <property type="molecule type" value="Genomic_DNA"/>
</dbReference>
<evidence type="ECO:0000259" key="7">
    <source>
        <dbReference type="Pfam" id="PF04997"/>
    </source>
</evidence>
<comment type="caution">
    <text evidence="8">The sequence shown here is derived from an EMBL/GenBank/DDBJ whole genome shotgun (WGS) entry which is preliminary data.</text>
</comment>
<keyword evidence="5" id="KW-0804">Transcription</keyword>
<evidence type="ECO:0000256" key="5">
    <source>
        <dbReference type="ARBA" id="ARBA00023163"/>
    </source>
</evidence>
<dbReference type="GO" id="GO:0003677">
    <property type="term" value="F:DNA binding"/>
    <property type="evidence" value="ECO:0007669"/>
    <property type="project" value="InterPro"/>
</dbReference>
<dbReference type="PANTHER" id="PTHR19376">
    <property type="entry name" value="DNA-DIRECTED RNA POLYMERASE"/>
    <property type="match status" value="1"/>
</dbReference>
<reference evidence="8" key="1">
    <citation type="submission" date="2023-07" db="EMBL/GenBank/DDBJ databases">
        <title>Chromosome-level genome assembly of Artemia franciscana.</title>
        <authorList>
            <person name="Jo E."/>
        </authorList>
    </citation>
    <scope>NUCLEOTIDE SEQUENCE</scope>
    <source>
        <tissue evidence="8">Whole body</tissue>
    </source>
</reference>
<sequence>MFDPENFTIVFYPLLLRSSKTSPLDINYRFLFTNILFEQRKYALDLCYGINSICWERNHAKQVDQGGCVRYQPKIRHVVLDLTTEWKHINEDSQEKKLALTAECVYEIFKHIPDEECHFLGIDPNFARPDWMFLTVIPAPPLNVRPKVIMFGPAKGHDGLVYKLGDIIDWRADLAFVYNIVALEFLMILALLGLVYLLRSGGFALFLSRCLCVYKSPIPDKLLLLNSVALATFPRFAIFEI</sequence>
<gene>
    <name evidence="8" type="ORF">QYM36_019004</name>
</gene>
<evidence type="ECO:0000313" key="8">
    <source>
        <dbReference type="EMBL" id="KAK2702385.1"/>
    </source>
</evidence>
<name>A0AA88H1P6_ARTSF</name>
<protein>
    <recommendedName>
        <fullName evidence="1">DNA-directed RNA polymerase</fullName>
        <ecNumber evidence="1">2.7.7.6</ecNumber>
    </recommendedName>
</protein>